<evidence type="ECO:0000256" key="1">
    <source>
        <dbReference type="SAM" id="Phobius"/>
    </source>
</evidence>
<protein>
    <submittedName>
        <fullName evidence="2">Uncharacterized protein</fullName>
    </submittedName>
</protein>
<organism evidence="2 3">
    <name type="scientific">Candidatus Methanoperedens nitratireducens</name>
    <dbReference type="NCBI Taxonomy" id="1392998"/>
    <lineage>
        <taxon>Archaea</taxon>
        <taxon>Methanobacteriati</taxon>
        <taxon>Methanobacteriota</taxon>
        <taxon>Stenosarchaea group</taxon>
        <taxon>Methanomicrobia</taxon>
        <taxon>Methanosarcinales</taxon>
        <taxon>ANME-2 cluster</taxon>
        <taxon>Candidatus Methanoperedentaceae</taxon>
        <taxon>Candidatus Methanoperedens</taxon>
    </lineage>
</organism>
<comment type="caution">
    <text evidence="2">The sequence shown here is derived from an EMBL/GenBank/DDBJ whole genome shotgun (WGS) entry which is preliminary data.</text>
</comment>
<proteinExistence type="predicted"/>
<gene>
    <name evidence="2" type="ORF">MPEBLZ_02380</name>
</gene>
<feature type="transmembrane region" description="Helical" evidence="1">
    <location>
        <begin position="36"/>
        <end position="57"/>
    </location>
</feature>
<feature type="transmembrane region" description="Helical" evidence="1">
    <location>
        <begin position="6"/>
        <end position="24"/>
    </location>
</feature>
<reference evidence="2 3" key="1">
    <citation type="submission" date="2015-09" db="EMBL/GenBank/DDBJ databases">
        <title>A metagenomics-based metabolic model of nitrate-dependent anaerobic oxidation of methane by Methanoperedens-like archaea.</title>
        <authorList>
            <person name="Arshad A."/>
            <person name="Speth D.R."/>
            <person name="De Graaf R.M."/>
            <person name="Op Den Camp H.J."/>
            <person name="Jetten M.S."/>
            <person name="Welte C.U."/>
        </authorList>
    </citation>
    <scope>NUCLEOTIDE SEQUENCE [LARGE SCALE GENOMIC DNA]</scope>
</reference>
<keyword evidence="1" id="KW-1133">Transmembrane helix</keyword>
<dbReference type="EMBL" id="LKCM01000182">
    <property type="protein sequence ID" value="KPQ43074.1"/>
    <property type="molecule type" value="Genomic_DNA"/>
</dbReference>
<evidence type="ECO:0000313" key="3">
    <source>
        <dbReference type="Proteomes" id="UP000050360"/>
    </source>
</evidence>
<keyword evidence="1" id="KW-0472">Membrane</keyword>
<sequence length="207" mass="23141">MPEQTLLITFIIALIFSAVHLTAPRLYGLSEKYKKAVVSFSGGVAVAYVFFDLLPAIQEAAVHLRFLLRGSLDEIPLSEVAIFGVAFTGFLIFFISEHAALHSRRRTATETGQHIDSVAASNGIFVIHFSILSLLSLLIAYNLRFEVQTGLLQAVLFSFALILHFFGADRTMEVHHRYLFNRYGRYFLSINASHRLESICSFPGKAI</sequence>
<accession>A0A0N8KQU0</accession>
<feature type="transmembrane region" description="Helical" evidence="1">
    <location>
        <begin position="77"/>
        <end position="96"/>
    </location>
</feature>
<keyword evidence="1" id="KW-0812">Transmembrane</keyword>
<feature type="transmembrane region" description="Helical" evidence="1">
    <location>
        <begin position="147"/>
        <end position="167"/>
    </location>
</feature>
<dbReference type="Proteomes" id="UP000050360">
    <property type="component" value="Unassembled WGS sequence"/>
</dbReference>
<evidence type="ECO:0000313" key="2">
    <source>
        <dbReference type="EMBL" id="KPQ43074.1"/>
    </source>
</evidence>
<feature type="transmembrane region" description="Helical" evidence="1">
    <location>
        <begin position="117"/>
        <end position="141"/>
    </location>
</feature>
<name>A0A0N8KQU0_9EURY</name>
<dbReference type="AlphaFoldDB" id="A0A0N8KQU0"/>